<accession>A0A7N0U7G6</accession>
<dbReference type="GO" id="GO:0005634">
    <property type="term" value="C:nucleus"/>
    <property type="evidence" value="ECO:0007669"/>
    <property type="project" value="UniProtKB-SubCell"/>
</dbReference>
<sequence>MSIFGKPSPGSESEFPAGHASCSSSSSSIGEDSDLSDGEGGESVMDEAQSKFNGGGAFDSLQALEEVLPMRRGISSFYGGKSKSFASLSCAASVKDLAKAENAYTRRRRNLMASSCHVWDRSHRGAGILRGGVHKKSMRASRSTLALAVAISRSSSSNSNVSSEESSGAPSVSAQLAAQARVLVDY</sequence>
<feature type="compositionally biased region" description="Low complexity" evidence="3">
    <location>
        <begin position="21"/>
        <end position="30"/>
    </location>
</feature>
<evidence type="ECO:0000313" key="4">
    <source>
        <dbReference type="EnsemblPlants" id="Kaladp0056s0054.1.v1.1"/>
    </source>
</evidence>
<protein>
    <submittedName>
        <fullName evidence="4">Uncharacterized protein</fullName>
    </submittedName>
</protein>
<evidence type="ECO:0000313" key="5">
    <source>
        <dbReference type="Proteomes" id="UP000594263"/>
    </source>
</evidence>
<feature type="region of interest" description="Disordered" evidence="3">
    <location>
        <begin position="154"/>
        <end position="173"/>
    </location>
</feature>
<organism evidence="4 5">
    <name type="scientific">Kalanchoe fedtschenkoi</name>
    <name type="common">Lavender scallops</name>
    <name type="synonym">South American air plant</name>
    <dbReference type="NCBI Taxonomy" id="63787"/>
    <lineage>
        <taxon>Eukaryota</taxon>
        <taxon>Viridiplantae</taxon>
        <taxon>Streptophyta</taxon>
        <taxon>Embryophyta</taxon>
        <taxon>Tracheophyta</taxon>
        <taxon>Spermatophyta</taxon>
        <taxon>Magnoliopsida</taxon>
        <taxon>eudicotyledons</taxon>
        <taxon>Gunneridae</taxon>
        <taxon>Pentapetalae</taxon>
        <taxon>Saxifragales</taxon>
        <taxon>Crassulaceae</taxon>
        <taxon>Kalanchoe</taxon>
    </lineage>
</organism>
<evidence type="ECO:0000256" key="1">
    <source>
        <dbReference type="ARBA" id="ARBA00004123"/>
    </source>
</evidence>
<dbReference type="PANTHER" id="PTHR33172:SF37">
    <property type="entry name" value="PROTEIN OXIDATIVE STRESS 3 LIKE 1"/>
    <property type="match status" value="1"/>
</dbReference>
<keyword evidence="5" id="KW-1185">Reference proteome</keyword>
<dbReference type="Gramene" id="Kaladp0056s0054.1.v1.1">
    <property type="protein sequence ID" value="Kaladp0056s0054.1.v1.1"/>
    <property type="gene ID" value="Kaladp0056s0054.v1.1"/>
</dbReference>
<feature type="region of interest" description="Disordered" evidence="3">
    <location>
        <begin position="1"/>
        <end position="50"/>
    </location>
</feature>
<dbReference type="GO" id="GO:0006950">
    <property type="term" value="P:response to stress"/>
    <property type="evidence" value="ECO:0007669"/>
    <property type="project" value="UniProtKB-ARBA"/>
</dbReference>
<proteinExistence type="predicted"/>
<evidence type="ECO:0000256" key="2">
    <source>
        <dbReference type="ARBA" id="ARBA00023242"/>
    </source>
</evidence>
<comment type="subcellular location">
    <subcellularLocation>
        <location evidence="1">Nucleus</location>
    </subcellularLocation>
</comment>
<name>A0A7N0U7G6_KALFE</name>
<reference evidence="4" key="1">
    <citation type="submission" date="2021-01" db="UniProtKB">
        <authorList>
            <consortium name="EnsemblPlants"/>
        </authorList>
    </citation>
    <scope>IDENTIFICATION</scope>
</reference>
<feature type="compositionally biased region" description="Acidic residues" evidence="3">
    <location>
        <begin position="31"/>
        <end position="40"/>
    </location>
</feature>
<dbReference type="AlphaFoldDB" id="A0A7N0U7G6"/>
<dbReference type="EnsemblPlants" id="Kaladp0056s0054.1.v1.1">
    <property type="protein sequence ID" value="Kaladp0056s0054.1.v1.1"/>
    <property type="gene ID" value="Kaladp0056s0054.v1.1"/>
</dbReference>
<dbReference type="Proteomes" id="UP000594263">
    <property type="component" value="Unplaced"/>
</dbReference>
<dbReference type="OMA" id="ENDNEAH"/>
<keyword evidence="2" id="KW-0539">Nucleus</keyword>
<dbReference type="PANTHER" id="PTHR33172">
    <property type="entry name" value="OS08G0516900 PROTEIN"/>
    <property type="match status" value="1"/>
</dbReference>
<evidence type="ECO:0000256" key="3">
    <source>
        <dbReference type="SAM" id="MobiDB-lite"/>
    </source>
</evidence>
<dbReference type="InterPro" id="IPR051992">
    <property type="entry name" value="OxStress_Response_Reg"/>
</dbReference>